<reference evidence="1 2" key="1">
    <citation type="submission" date="2019-03" db="EMBL/GenBank/DDBJ databases">
        <title>Genomic Encyclopedia of Archaeal and Bacterial Type Strains, Phase II (KMG-II): from individual species to whole genera.</title>
        <authorList>
            <person name="Goeker M."/>
        </authorList>
    </citation>
    <scope>NUCLEOTIDE SEQUENCE [LARGE SCALE GENOMIC DNA]</scope>
    <source>
        <strain evidence="1 2">DSM 22554</strain>
    </source>
</reference>
<evidence type="ECO:0000313" key="1">
    <source>
        <dbReference type="EMBL" id="TCK85744.1"/>
    </source>
</evidence>
<sequence length="70" mass="8299">MSSLNLEISEREYIIKLDRSNYSLSTLEKVIKRIQNDSNNIVFIEQDFGGDVRSHINDQYFDNYDHLSEK</sequence>
<protein>
    <submittedName>
        <fullName evidence="1">Uncharacterized protein</fullName>
    </submittedName>
</protein>
<accession>A0A4R1M4D0</accession>
<gene>
    <name evidence="1" type="ORF">C8N28_1057</name>
</gene>
<keyword evidence="2" id="KW-1185">Reference proteome</keyword>
<dbReference type="OrthoDB" id="770763at2"/>
<dbReference type="EMBL" id="SMGO01000001">
    <property type="protein sequence ID" value="TCK85744.1"/>
    <property type="molecule type" value="Genomic_DNA"/>
</dbReference>
<proteinExistence type="predicted"/>
<evidence type="ECO:0000313" key="2">
    <source>
        <dbReference type="Proteomes" id="UP000294616"/>
    </source>
</evidence>
<dbReference type="Proteomes" id="UP000294616">
    <property type="component" value="Unassembled WGS sequence"/>
</dbReference>
<dbReference type="AlphaFoldDB" id="A0A4R1M4D0"/>
<dbReference type="RefSeq" id="WP_132222185.1">
    <property type="nucleotide sequence ID" value="NZ_SMGO01000001.1"/>
</dbReference>
<name>A0A4R1M4D0_9SPHI</name>
<organism evidence="1 2">
    <name type="scientific">Albibacterium bauzanense</name>
    <dbReference type="NCBI Taxonomy" id="653929"/>
    <lineage>
        <taxon>Bacteria</taxon>
        <taxon>Pseudomonadati</taxon>
        <taxon>Bacteroidota</taxon>
        <taxon>Sphingobacteriia</taxon>
        <taxon>Sphingobacteriales</taxon>
        <taxon>Sphingobacteriaceae</taxon>
        <taxon>Albibacterium</taxon>
    </lineage>
</organism>
<comment type="caution">
    <text evidence="1">The sequence shown here is derived from an EMBL/GenBank/DDBJ whole genome shotgun (WGS) entry which is preliminary data.</text>
</comment>